<evidence type="ECO:0000256" key="3">
    <source>
        <dbReference type="ARBA" id="ARBA00010136"/>
    </source>
</evidence>
<dbReference type="AlphaFoldDB" id="A0A0U3P478"/>
<reference evidence="15 16" key="1">
    <citation type="submission" date="2015-12" db="EMBL/GenBank/DDBJ databases">
        <authorList>
            <person name="Shamseldin A."/>
            <person name="Moawad H."/>
            <person name="Abd El-Rahim W.M."/>
            <person name="Sadowsky M.J."/>
        </authorList>
    </citation>
    <scope>NUCLEOTIDE SEQUENCE [LARGE SCALE GENOMIC DNA]</scope>
    <source>
        <strain evidence="15 16">Ar51</strain>
    </source>
</reference>
<keyword evidence="10" id="KW-0482">Metalloprotease</keyword>
<keyword evidence="9" id="KW-0862">Zinc</keyword>
<dbReference type="Pfam" id="PF17900">
    <property type="entry name" value="Peptidase_M1_N"/>
    <property type="match status" value="1"/>
</dbReference>
<dbReference type="KEGG" id="psul:AU252_15375"/>
<evidence type="ECO:0000256" key="7">
    <source>
        <dbReference type="ARBA" id="ARBA00022723"/>
    </source>
</evidence>
<dbReference type="EMBL" id="CP013747">
    <property type="protein sequence ID" value="ALV43999.1"/>
    <property type="molecule type" value="Genomic_DNA"/>
</dbReference>
<dbReference type="GO" id="GO:0008270">
    <property type="term" value="F:zinc ion binding"/>
    <property type="evidence" value="ECO:0007669"/>
    <property type="project" value="InterPro"/>
</dbReference>
<dbReference type="InterPro" id="IPR045357">
    <property type="entry name" value="Aminopeptidase_N-like_N"/>
</dbReference>
<accession>A0A0U3P478</accession>
<comment type="catalytic activity">
    <reaction evidence="1">
        <text>Release of an N-terminal amino acid, Xaa-|-Yaa- from a peptide, amide or arylamide. Xaa is preferably Ala, but may be most amino acids including Pro (slow action). When a terminal hydrophobic residue is followed by a prolyl residue, the two may be released as an intact Xaa-Pro dipeptide.</text>
        <dbReference type="EC" id="3.4.11.2"/>
    </reaction>
</comment>
<dbReference type="EC" id="3.4.11.2" evidence="4"/>
<evidence type="ECO:0000256" key="2">
    <source>
        <dbReference type="ARBA" id="ARBA00001947"/>
    </source>
</evidence>
<comment type="cofactor">
    <cofactor evidence="2">
        <name>Zn(2+)</name>
        <dbReference type="ChEBI" id="CHEBI:29105"/>
    </cofactor>
</comment>
<evidence type="ECO:0000256" key="10">
    <source>
        <dbReference type="ARBA" id="ARBA00023049"/>
    </source>
</evidence>
<dbReference type="Gene3D" id="1.10.390.10">
    <property type="entry name" value="Neutral Protease Domain 2"/>
    <property type="match status" value="1"/>
</dbReference>
<evidence type="ECO:0000256" key="1">
    <source>
        <dbReference type="ARBA" id="ARBA00000098"/>
    </source>
</evidence>
<dbReference type="PANTHER" id="PTHR11533:SF297">
    <property type="entry name" value="AMINOPEPTIDASE N"/>
    <property type="match status" value="1"/>
</dbReference>
<dbReference type="GO" id="GO:0008237">
    <property type="term" value="F:metallopeptidase activity"/>
    <property type="evidence" value="ECO:0007669"/>
    <property type="project" value="UniProtKB-KW"/>
</dbReference>
<feature type="domain" description="Peptidase M1 membrane alanine aminopeptidase" evidence="13">
    <location>
        <begin position="243"/>
        <end position="420"/>
    </location>
</feature>
<dbReference type="STRING" id="121292.AU252_15375"/>
<evidence type="ECO:0000313" key="16">
    <source>
        <dbReference type="Proteomes" id="UP000065151"/>
    </source>
</evidence>
<keyword evidence="6" id="KW-0645">Protease</keyword>
<dbReference type="CDD" id="cd09603">
    <property type="entry name" value="M1_APN_like"/>
    <property type="match status" value="1"/>
</dbReference>
<evidence type="ECO:0000256" key="6">
    <source>
        <dbReference type="ARBA" id="ARBA00022670"/>
    </source>
</evidence>
<evidence type="ECO:0000256" key="4">
    <source>
        <dbReference type="ARBA" id="ARBA00012564"/>
    </source>
</evidence>
<dbReference type="InterPro" id="IPR027268">
    <property type="entry name" value="Peptidase_M4/M1_CTD_sf"/>
</dbReference>
<protein>
    <recommendedName>
        <fullName evidence="5">Aminopeptidase N</fullName>
        <ecNumber evidence="4">3.4.11.2</ecNumber>
    </recommendedName>
    <alternativeName>
        <fullName evidence="11">Alanine aminopeptidase</fullName>
    </alternativeName>
    <alternativeName>
        <fullName evidence="12">Lysyl aminopeptidase</fullName>
    </alternativeName>
</protein>
<dbReference type="GO" id="GO:0016285">
    <property type="term" value="F:alanyl aminopeptidase activity"/>
    <property type="evidence" value="ECO:0007669"/>
    <property type="project" value="UniProtKB-EC"/>
</dbReference>
<dbReference type="Proteomes" id="UP000065151">
    <property type="component" value="Chromosome"/>
</dbReference>
<dbReference type="PRINTS" id="PR00756">
    <property type="entry name" value="ALADIPTASE"/>
</dbReference>
<dbReference type="InterPro" id="IPR042097">
    <property type="entry name" value="Aminopeptidase_N-like_N_sf"/>
</dbReference>
<dbReference type="PANTHER" id="PTHR11533">
    <property type="entry name" value="PROTEASE M1 ZINC METALLOPROTEASE"/>
    <property type="match status" value="1"/>
</dbReference>
<dbReference type="InterPro" id="IPR050344">
    <property type="entry name" value="Peptidase_M1_aminopeptidases"/>
</dbReference>
<evidence type="ECO:0000259" key="14">
    <source>
        <dbReference type="Pfam" id="PF17900"/>
    </source>
</evidence>
<sequence>MAADSYTPGHGSVGYQVSRYELYLDYQVITNRLAGHAAITARASTALTTITLNLAGLRVLRLQLDGKRSRFIQRGNQLIITPNRPQPAGSGFSLDVRYGGTPAPLRGIWGAVGWEELTDGVLVAGQPTGAPTWFPCNDHPGQKASYGYTITTDANYRVICNGVPVSRHANGSRETWVFEQPEPMACYLATVQIGRYDLQPLTFHTHPPAHRAARPDGPRPVPQFLAAPQILMTKARTALARQGQMMDTFQTCFGPYPFATYTVVVPADGLEMPIEAQSLSVFGPNHLNQGWESQRLIAHELAHQWFGNSLTAATWSDIWLHEGFACYAEWLWSEASGNSTAPTQAKAAWRALSVNAQDLAVGDPGPANMFDDRVYTRGALAVHALRRAAGDALFFRLLRAWTDEHRHGSVTTPDLFATADRICGAVPGFDARTILTPWLYQLPLPRL</sequence>
<organism evidence="15">
    <name type="scientific">Pseudarthrobacter sulfonivorans</name>
    <dbReference type="NCBI Taxonomy" id="121292"/>
    <lineage>
        <taxon>Bacteria</taxon>
        <taxon>Bacillati</taxon>
        <taxon>Actinomycetota</taxon>
        <taxon>Actinomycetes</taxon>
        <taxon>Micrococcales</taxon>
        <taxon>Micrococcaceae</taxon>
        <taxon>Pseudarthrobacter</taxon>
    </lineage>
</organism>
<evidence type="ECO:0000256" key="11">
    <source>
        <dbReference type="ARBA" id="ARBA00029811"/>
    </source>
</evidence>
<gene>
    <name evidence="15" type="ORF">AU252_15375</name>
</gene>
<evidence type="ECO:0000259" key="13">
    <source>
        <dbReference type="Pfam" id="PF01433"/>
    </source>
</evidence>
<evidence type="ECO:0000256" key="8">
    <source>
        <dbReference type="ARBA" id="ARBA00022801"/>
    </source>
</evidence>
<name>A0A0U3P478_9MICC</name>
<evidence type="ECO:0000256" key="5">
    <source>
        <dbReference type="ARBA" id="ARBA00015611"/>
    </source>
</evidence>
<keyword evidence="7" id="KW-0479">Metal-binding</keyword>
<dbReference type="Gene3D" id="2.60.40.1730">
    <property type="entry name" value="tricorn interacting facor f3 domain"/>
    <property type="match status" value="1"/>
</dbReference>
<comment type="similarity">
    <text evidence="3">Belongs to the peptidase M1 family.</text>
</comment>
<feature type="domain" description="Aminopeptidase N-like N-terminal" evidence="14">
    <location>
        <begin position="19"/>
        <end position="188"/>
    </location>
</feature>
<dbReference type="GO" id="GO:0006508">
    <property type="term" value="P:proteolysis"/>
    <property type="evidence" value="ECO:0007669"/>
    <property type="project" value="UniProtKB-KW"/>
</dbReference>
<proteinExistence type="inferred from homology"/>
<dbReference type="InterPro" id="IPR014782">
    <property type="entry name" value="Peptidase_M1_dom"/>
</dbReference>
<keyword evidence="8" id="KW-0378">Hydrolase</keyword>
<evidence type="ECO:0000313" key="15">
    <source>
        <dbReference type="EMBL" id="ALV43999.1"/>
    </source>
</evidence>
<dbReference type="SUPFAM" id="SSF55486">
    <property type="entry name" value="Metalloproteases ('zincins'), catalytic domain"/>
    <property type="match status" value="1"/>
</dbReference>
<evidence type="ECO:0000256" key="9">
    <source>
        <dbReference type="ARBA" id="ARBA00022833"/>
    </source>
</evidence>
<dbReference type="SUPFAM" id="SSF63737">
    <property type="entry name" value="Leukotriene A4 hydrolase N-terminal domain"/>
    <property type="match status" value="1"/>
</dbReference>
<dbReference type="Pfam" id="PF01433">
    <property type="entry name" value="Peptidase_M1"/>
    <property type="match status" value="1"/>
</dbReference>
<evidence type="ECO:0000256" key="12">
    <source>
        <dbReference type="ARBA" id="ARBA00031533"/>
    </source>
</evidence>
<dbReference type="InterPro" id="IPR001930">
    <property type="entry name" value="Peptidase_M1"/>
</dbReference>